<protein>
    <submittedName>
        <fullName evidence="4">FecR domain-containing protein</fullName>
    </submittedName>
</protein>
<accession>A0ABZ1C8E1</accession>
<evidence type="ECO:0000259" key="3">
    <source>
        <dbReference type="Pfam" id="PF04773"/>
    </source>
</evidence>
<organism evidence="4 5">
    <name type="scientific">Actomonas aquatica</name>
    <dbReference type="NCBI Taxonomy" id="2866162"/>
    <lineage>
        <taxon>Bacteria</taxon>
        <taxon>Pseudomonadati</taxon>
        <taxon>Verrucomicrobiota</taxon>
        <taxon>Opitutia</taxon>
        <taxon>Opitutales</taxon>
        <taxon>Opitutaceae</taxon>
        <taxon>Actomonas</taxon>
    </lineage>
</organism>
<gene>
    <name evidence="4" type="ORF">K1X11_023010</name>
</gene>
<evidence type="ECO:0000313" key="4">
    <source>
        <dbReference type="EMBL" id="WRQ87692.1"/>
    </source>
</evidence>
<feature type="chain" id="PRO_5045663297" evidence="2">
    <location>
        <begin position="22"/>
        <end position="383"/>
    </location>
</feature>
<keyword evidence="5" id="KW-1185">Reference proteome</keyword>
<name>A0ABZ1C8E1_9BACT</name>
<dbReference type="EMBL" id="CP139781">
    <property type="protein sequence ID" value="WRQ87692.1"/>
    <property type="molecule type" value="Genomic_DNA"/>
</dbReference>
<dbReference type="PANTHER" id="PTHR38731">
    <property type="entry name" value="LIPL45-RELATED LIPOPROTEIN-RELATED"/>
    <property type="match status" value="1"/>
</dbReference>
<dbReference type="Proteomes" id="UP000738431">
    <property type="component" value="Chromosome"/>
</dbReference>
<dbReference type="Gene3D" id="2.60.120.1440">
    <property type="match status" value="1"/>
</dbReference>
<feature type="signal peptide" evidence="2">
    <location>
        <begin position="1"/>
        <end position="21"/>
    </location>
</feature>
<proteinExistence type="predicted"/>
<evidence type="ECO:0000256" key="1">
    <source>
        <dbReference type="SAM" id="MobiDB-lite"/>
    </source>
</evidence>
<reference evidence="4 5" key="1">
    <citation type="submission" date="2023-12" db="EMBL/GenBank/DDBJ databases">
        <title>Description of an unclassified Opitutus bacterium of Verrucomicrobiota.</title>
        <authorList>
            <person name="Zhang D.-F."/>
        </authorList>
    </citation>
    <scope>NUCLEOTIDE SEQUENCE [LARGE SCALE GENOMIC DNA]</scope>
    <source>
        <strain evidence="4 5">WL0086</strain>
    </source>
</reference>
<keyword evidence="2" id="KW-0732">Signal</keyword>
<evidence type="ECO:0000256" key="2">
    <source>
        <dbReference type="SAM" id="SignalP"/>
    </source>
</evidence>
<feature type="compositionally biased region" description="Acidic residues" evidence="1">
    <location>
        <begin position="352"/>
        <end position="372"/>
    </location>
</feature>
<sequence length="383" mass="38607">MKLRALTLLLAAVVVATSLSAQTAKIIRMTGEQAAQVTKADGTTVPLTLNQELAENDLIEVMAGTRVFMRTFAGTITVIEENSILLIEEVRQVGERERTLLDLKQGNVVANLDPDKRSTNDYGVKTPRGVAAARGTNYTVTVDGMDVLVTVTNGTVELSFPELPTPIMIEPGNVSTGTAAQSLSSAMSDPATAAKAAVAMRAAATAVASLINEPNSGVTSATLNQLITVAATASNETGDNGSLVAGVAAAATAANPSVAEEVVQSAVSAVANSGNASAVATNVVASVTRAATRATPGSSVADTAASLSAAANNASGGTVTVDSDTVTDAVNESVDAPEVPDDDAGSTPTADEGNEGADDGPEIDETEVEIEVPNDNVIVSPST</sequence>
<dbReference type="InterPro" id="IPR006860">
    <property type="entry name" value="FecR"/>
</dbReference>
<dbReference type="RefSeq" id="WP_221030150.1">
    <property type="nucleotide sequence ID" value="NZ_CP139781.1"/>
</dbReference>
<evidence type="ECO:0000313" key="5">
    <source>
        <dbReference type="Proteomes" id="UP000738431"/>
    </source>
</evidence>
<feature type="domain" description="FecR protein" evidence="3">
    <location>
        <begin position="73"/>
        <end position="157"/>
    </location>
</feature>
<dbReference type="Pfam" id="PF04773">
    <property type="entry name" value="FecR"/>
    <property type="match status" value="1"/>
</dbReference>
<feature type="region of interest" description="Disordered" evidence="1">
    <location>
        <begin position="332"/>
        <end position="383"/>
    </location>
</feature>